<sequence length="69" mass="7794">MHTKPMSESDGTFTRRGEAVERRCYKVVDGVRCNAAMTCETWESSCGGYEDYKYTCSNGHVEWVDGIDS</sequence>
<reference evidence="1" key="1">
    <citation type="journal article" date="2015" name="Nature">
        <title>Complex archaea that bridge the gap between prokaryotes and eukaryotes.</title>
        <authorList>
            <person name="Spang A."/>
            <person name="Saw J.H."/>
            <person name="Jorgensen S.L."/>
            <person name="Zaremba-Niedzwiedzka K."/>
            <person name="Martijn J."/>
            <person name="Lind A.E."/>
            <person name="van Eijk R."/>
            <person name="Schleper C."/>
            <person name="Guy L."/>
            <person name="Ettema T.J."/>
        </authorList>
    </citation>
    <scope>NUCLEOTIDE SEQUENCE</scope>
</reference>
<gene>
    <name evidence="1" type="ORF">LCGC14_1832290</name>
</gene>
<name>A0A0F9GFN9_9ZZZZ</name>
<comment type="caution">
    <text evidence="1">The sequence shown here is derived from an EMBL/GenBank/DDBJ whole genome shotgun (WGS) entry which is preliminary data.</text>
</comment>
<evidence type="ECO:0000313" key="1">
    <source>
        <dbReference type="EMBL" id="KKL97654.1"/>
    </source>
</evidence>
<protein>
    <submittedName>
        <fullName evidence="1">Uncharacterized protein</fullName>
    </submittedName>
</protein>
<organism evidence="1">
    <name type="scientific">marine sediment metagenome</name>
    <dbReference type="NCBI Taxonomy" id="412755"/>
    <lineage>
        <taxon>unclassified sequences</taxon>
        <taxon>metagenomes</taxon>
        <taxon>ecological metagenomes</taxon>
    </lineage>
</organism>
<proteinExistence type="predicted"/>
<accession>A0A0F9GFN9</accession>
<dbReference type="AlphaFoldDB" id="A0A0F9GFN9"/>
<dbReference type="EMBL" id="LAZR01018115">
    <property type="protein sequence ID" value="KKL97654.1"/>
    <property type="molecule type" value="Genomic_DNA"/>
</dbReference>